<dbReference type="InterPro" id="IPR010816">
    <property type="entry name" value="Het-C"/>
</dbReference>
<feature type="compositionally biased region" description="Basic and acidic residues" evidence="1">
    <location>
        <begin position="712"/>
        <end position="721"/>
    </location>
</feature>
<protein>
    <submittedName>
        <fullName evidence="3">Het-C-domain-containing protein</fullName>
    </submittedName>
</protein>
<dbReference type="STRING" id="1684307.A0A316U0S8"/>
<feature type="region of interest" description="Disordered" evidence="1">
    <location>
        <begin position="549"/>
        <end position="569"/>
    </location>
</feature>
<keyword evidence="2" id="KW-0732">Signal</keyword>
<feature type="compositionally biased region" description="Low complexity" evidence="1">
    <location>
        <begin position="811"/>
        <end position="831"/>
    </location>
</feature>
<accession>A0A316U0S8</accession>
<evidence type="ECO:0000313" key="3">
    <source>
        <dbReference type="EMBL" id="PWN19006.1"/>
    </source>
</evidence>
<dbReference type="RefSeq" id="XP_025346166.1">
    <property type="nucleotide sequence ID" value="XM_025493100.1"/>
</dbReference>
<evidence type="ECO:0000256" key="2">
    <source>
        <dbReference type="SAM" id="SignalP"/>
    </source>
</evidence>
<gene>
    <name evidence="3" type="ORF">BCV69DRAFT_284607</name>
</gene>
<evidence type="ECO:0000256" key="1">
    <source>
        <dbReference type="SAM" id="MobiDB-lite"/>
    </source>
</evidence>
<reference evidence="3 4" key="1">
    <citation type="journal article" date="2018" name="Mol. Biol. Evol.">
        <title>Broad Genomic Sampling Reveals a Smut Pathogenic Ancestry of the Fungal Clade Ustilaginomycotina.</title>
        <authorList>
            <person name="Kijpornyongpan T."/>
            <person name="Mondo S.J."/>
            <person name="Barry K."/>
            <person name="Sandor L."/>
            <person name="Lee J."/>
            <person name="Lipzen A."/>
            <person name="Pangilinan J."/>
            <person name="LaButti K."/>
            <person name="Hainaut M."/>
            <person name="Henrissat B."/>
            <person name="Grigoriev I.V."/>
            <person name="Spatafora J.W."/>
            <person name="Aime M.C."/>
        </authorList>
    </citation>
    <scope>NUCLEOTIDE SEQUENCE [LARGE SCALE GENOMIC DNA]</scope>
    <source>
        <strain evidence="3 4">MCA 4718</strain>
    </source>
</reference>
<proteinExistence type="predicted"/>
<dbReference type="PANTHER" id="PTHR14905:SF7">
    <property type="entry name" value="VON WILLEBRAND FACTOR A DOMAIN-CONTAINING PROTEIN 7"/>
    <property type="match status" value="1"/>
</dbReference>
<dbReference type="AlphaFoldDB" id="A0A316U0S8"/>
<feature type="region of interest" description="Disordered" evidence="1">
    <location>
        <begin position="614"/>
        <end position="831"/>
    </location>
</feature>
<dbReference type="GeneID" id="37014834"/>
<organism evidence="3 4">
    <name type="scientific">Pseudomicrostroma glucosiphilum</name>
    <dbReference type="NCBI Taxonomy" id="1684307"/>
    <lineage>
        <taxon>Eukaryota</taxon>
        <taxon>Fungi</taxon>
        <taxon>Dikarya</taxon>
        <taxon>Basidiomycota</taxon>
        <taxon>Ustilaginomycotina</taxon>
        <taxon>Exobasidiomycetes</taxon>
        <taxon>Microstromatales</taxon>
        <taxon>Microstromatales incertae sedis</taxon>
        <taxon>Pseudomicrostroma</taxon>
    </lineage>
</organism>
<evidence type="ECO:0000313" key="4">
    <source>
        <dbReference type="Proteomes" id="UP000245942"/>
    </source>
</evidence>
<feature type="chain" id="PRO_5016366906" evidence="2">
    <location>
        <begin position="35"/>
        <end position="831"/>
    </location>
</feature>
<dbReference type="EMBL" id="KZ819333">
    <property type="protein sequence ID" value="PWN19006.1"/>
    <property type="molecule type" value="Genomic_DNA"/>
</dbReference>
<feature type="compositionally biased region" description="Basic and acidic residues" evidence="1">
    <location>
        <begin position="638"/>
        <end position="655"/>
    </location>
</feature>
<sequence>MPLMLRTHRSAYSAWLLVAFCAILGLALLPRAAAFGAGNIPSYSHQEGKAFRHGDLADTLSALLKKSGGGLFSGKSKWGGLDIKRVYFGNWLRDYSQAMDVAGLEKLSKQTILSIVMVLSFLAHGYATGEFEVTEERLGVYLPTEHLDNPKGYPSNAKQFDHRLRGPVDPQELEIDPRSGMKNYLANESGGWATSSRLIRETVSQVVQLGREARKTGRKETLHDAYRHLGKAMHCLEDFPAHSNFCELALLKLGHRQVFCHVGDNVRVRSPSGEMVPCLVTGSFGGMDFVASMLGETSDHLSSASVSDLSKTIDDAKQKQNQGGALNSLMSVLGKLPTSVGGDVTRDAEVLSRGPAADPGTMSPQEIYSGLFKIFTFHDKVMMGVESTIEKIPGLENLLETIGNSLSTFTMTLIEPFVKPLISSALNGLQATSGAVVSGVDQYEVFNDPSASDPTHTQLAKDHFNLILNEVAGNVAIIIDRHVVNTIVASWDDNRDPQQVADECLAPMFHPFWQHPRSTVQAEMLDYVAAWARNHTSDIQRLSKEHCRAHTNTRSGKAETHSGCGGGSVTGAAQQDVGFGPAMASWVGGKVGLPTAGSTNSTPYGSLIGRDTQTEGLAESRTAAQSLGTPGTPYIDSGRSHDTAPLESESTHHGQEYGAPHQAVPGYDRAQGHSRPQRQDHGHPQEHSAHHQQGHDYDREHSRPHQQHGRPHHDEPRRYDGAETSQGWGAAPQSEGYGQAPPYHPGGPSYGAGQAGRYDGQQGGTYGAERPFEPYPGGSQGPWAGGFPGDRPPPPPFLMSEQGGYGGPPSGQGYNPGDQPFPGQQQPYGRY</sequence>
<dbReference type="Pfam" id="PF07217">
    <property type="entry name" value="Het-C"/>
    <property type="match status" value="1"/>
</dbReference>
<name>A0A316U0S8_9BASI</name>
<feature type="signal peptide" evidence="2">
    <location>
        <begin position="1"/>
        <end position="34"/>
    </location>
</feature>
<dbReference type="PANTHER" id="PTHR14905">
    <property type="entry name" value="NG37"/>
    <property type="match status" value="1"/>
</dbReference>
<dbReference type="OrthoDB" id="2506204at2759"/>
<feature type="compositionally biased region" description="Basic and acidic residues" evidence="1">
    <location>
        <begin position="677"/>
        <end position="703"/>
    </location>
</feature>
<dbReference type="Proteomes" id="UP000245942">
    <property type="component" value="Unassembled WGS sequence"/>
</dbReference>
<dbReference type="InterPro" id="IPR052577">
    <property type="entry name" value="VWA7"/>
</dbReference>
<feature type="compositionally biased region" description="Gly residues" evidence="1">
    <location>
        <begin position="778"/>
        <end position="788"/>
    </location>
</feature>
<keyword evidence="4" id="KW-1185">Reference proteome</keyword>